<feature type="domain" description="BioF2-like acetyltransferase" evidence="1">
    <location>
        <begin position="158"/>
        <end position="287"/>
    </location>
</feature>
<dbReference type="EMBL" id="OBDY01000017">
    <property type="protein sequence ID" value="SNY56535.1"/>
    <property type="molecule type" value="Genomic_DNA"/>
</dbReference>
<sequence length="345" mass="38822">MTITAHAALLDPGAREWKEALQRTGHDIYHLPDYVSLDASLCGGRPAALWYEDAGRHALLPLIVRDIPGADRRDAMSPYGYPGLVGSAMPGDRPFWERACAAMVATMREAGLVSAFVRMHPLVPSPQLPVLAEFGTLVRHGETVSMDLTVSVEEMWRQTRADHRNHINRARRAGTRVVFDDWERLAEWVAVYHDNMRRVGAQPYYFFTYEHLAALHDAIGDRMHLAVALEGDEVVGGNTFFEYDGIATGYVSSTRRAKHRYADELLYDEVRRWCRERGDTAFHLGGGRGGRSDSLFSYKAGFSPRRHAFHTWRVIADPQAYLQLVRDLKPGADPADVAGTFPPYR</sequence>
<name>A0A285J884_9ACTN</name>
<evidence type="ECO:0000313" key="2">
    <source>
        <dbReference type="EMBL" id="SNY56535.1"/>
    </source>
</evidence>
<proteinExistence type="predicted"/>
<dbReference type="OrthoDB" id="9785911at2"/>
<protein>
    <submittedName>
        <fullName evidence="2">Acetyltransferase (GNAT) domain-containing protein</fullName>
    </submittedName>
</protein>
<dbReference type="GO" id="GO:0016740">
    <property type="term" value="F:transferase activity"/>
    <property type="evidence" value="ECO:0007669"/>
    <property type="project" value="UniProtKB-KW"/>
</dbReference>
<dbReference type="InterPro" id="IPR038740">
    <property type="entry name" value="BioF2-like_GNAT_dom"/>
</dbReference>
<keyword evidence="2" id="KW-0808">Transferase</keyword>
<gene>
    <name evidence="2" type="ORF">SAMN05421748_117183</name>
</gene>
<dbReference type="Pfam" id="PF13480">
    <property type="entry name" value="Acetyltransf_6"/>
    <property type="match status" value="1"/>
</dbReference>
<dbReference type="InterPro" id="IPR016181">
    <property type="entry name" value="Acyl_CoA_acyltransferase"/>
</dbReference>
<dbReference type="SUPFAM" id="SSF55729">
    <property type="entry name" value="Acyl-CoA N-acyltransferases (Nat)"/>
    <property type="match status" value="1"/>
</dbReference>
<dbReference type="Gene3D" id="3.40.630.30">
    <property type="match status" value="1"/>
</dbReference>
<organism evidence="2 3">
    <name type="scientific">Paractinoplanes atraurantiacus</name>
    <dbReference type="NCBI Taxonomy" id="1036182"/>
    <lineage>
        <taxon>Bacteria</taxon>
        <taxon>Bacillati</taxon>
        <taxon>Actinomycetota</taxon>
        <taxon>Actinomycetes</taxon>
        <taxon>Micromonosporales</taxon>
        <taxon>Micromonosporaceae</taxon>
        <taxon>Paractinoplanes</taxon>
    </lineage>
</organism>
<evidence type="ECO:0000259" key="1">
    <source>
        <dbReference type="Pfam" id="PF13480"/>
    </source>
</evidence>
<keyword evidence="3" id="KW-1185">Reference proteome</keyword>
<dbReference type="AlphaFoldDB" id="A0A285J884"/>
<dbReference type="Proteomes" id="UP000219612">
    <property type="component" value="Unassembled WGS sequence"/>
</dbReference>
<reference evidence="3" key="1">
    <citation type="submission" date="2017-09" db="EMBL/GenBank/DDBJ databases">
        <authorList>
            <person name="Varghese N."/>
            <person name="Submissions S."/>
        </authorList>
    </citation>
    <scope>NUCLEOTIDE SEQUENCE [LARGE SCALE GENOMIC DNA]</scope>
    <source>
        <strain evidence="3">CGMCC 4.6857</strain>
    </source>
</reference>
<accession>A0A285J884</accession>
<evidence type="ECO:0000313" key="3">
    <source>
        <dbReference type="Proteomes" id="UP000219612"/>
    </source>
</evidence>
<dbReference type="RefSeq" id="WP_097324805.1">
    <property type="nucleotide sequence ID" value="NZ_OBDY01000017.1"/>
</dbReference>